<feature type="compositionally biased region" description="Gly residues" evidence="7">
    <location>
        <begin position="505"/>
        <end position="516"/>
    </location>
</feature>
<dbReference type="InterPro" id="IPR057601">
    <property type="entry name" value="Oar-like_b-barrel"/>
</dbReference>
<reference evidence="9 10" key="1">
    <citation type="submission" date="2019-08" db="EMBL/GenBank/DDBJ databases">
        <title>Complete genome sequence of Terriglobus albidus strain ORNL.</title>
        <authorList>
            <person name="Podar M."/>
        </authorList>
    </citation>
    <scope>NUCLEOTIDE SEQUENCE [LARGE SCALE GENOMIC DNA]</scope>
    <source>
        <strain evidence="9 10">ORNL</strain>
    </source>
</reference>
<evidence type="ECO:0000256" key="4">
    <source>
        <dbReference type="ARBA" id="ARBA00022692"/>
    </source>
</evidence>
<gene>
    <name evidence="9" type="ORF">FTW19_05180</name>
</gene>
<dbReference type="GO" id="GO:0030246">
    <property type="term" value="F:carbohydrate binding"/>
    <property type="evidence" value="ECO:0007669"/>
    <property type="project" value="InterPro"/>
</dbReference>
<keyword evidence="10" id="KW-1185">Reference proteome</keyword>
<keyword evidence="3" id="KW-1134">Transmembrane beta strand</keyword>
<name>A0A5B9E7C3_9BACT</name>
<dbReference type="GO" id="GO:0015344">
    <property type="term" value="F:siderophore uptake transmembrane transporter activity"/>
    <property type="evidence" value="ECO:0007669"/>
    <property type="project" value="TreeGrafter"/>
</dbReference>
<dbReference type="InterPro" id="IPR036942">
    <property type="entry name" value="Beta-barrel_TonB_sf"/>
</dbReference>
<sequence>MSFTAAPGLATSIPACHGSNRSNLRRRRMTQCKYNEGSHPACPGNPVSTGQLEILKKGQTRFRSVLMLALLVLAGAGFTQAQVLYGTLTGSVTDASGAVVPGASVTATNVATSVARSATSTEDGSYLLSDLLPGTYRVTVKANGFTTFHQENVAVLPNTTQRVGVQLQVGSSTEEVTVSSAPPAMQTESAETSYNISQQQIAELPTTSSTGRNFQSLYKFVPGSTPPAEQNSAGANPQRAQAVNVNGVSNATNTTRIDGAVNAYPWLPYLVAYLPPTDGIENINVVTGSFNAEQGAAGGSAINVTIKSGTNNFHGSAWGFNSVAQFNAQSWQNRTGIRQKNIYNEVGGSIGGPVIRDRLFFFFDYNRVSVNKAVNGTLSVPTLAMRSGDFSAFQTAISGVRAATRLYDPATGTATGANKSAFSGNIIPSSRIAPAAATLLQNLPAPNMAGTDPATNNFFGSATNAFLRENYDTKITYVPSQNTSYFGHYSISPNSIRDPQTFGANPGGGTYDGGQPGNATGRTQNVGLGLTHAFTPNFAMDANAGYTRQRLGAQSDDVALGDYGTSTLNIPGSNYNGQTLYGGLPAFYFTTYASLGNANTGSPFLFRDNQYTGNANATWVKGKHAIRFGGEYLHAAINHFQPGTGSFSTPRGSFIFSGGAVTGTDALATSTTNVSSFASFLLGQAEQVQKTIQTFNPEPLRYSTFSFYVQDTFKATPKLTLTYGLRYEYYPLPVGDHFGTVRYDPSLRSTVTDSNGTHTVGTVIVGGKGGNDQHAGTSNGWGMIVPRFGFSYSINNKTVLRSGFGITTDPDTLRGLLQSYPAAVGLALNGANSLVAASSINPGLQTTATQVGIPTLSTPDISSGFLPLASNLSTVTVPKNFRRGYIESYNLSVQRELAWGMTTNLAYVGTQAIRQQNSVNINAAPINGGTAGRLLNATYGANTNNTDINSLQPFRGSSYNGLQAQLTKASAKHLSTGLIYTFSKAMNASDNAAASGLTFAYPTYWDRNWAVAGYDRKHNFQWWTVYWLPFGKGQYFLNQGLVGNVIGGWRLSTALSRVSGTPFNVTASSTSLNAPGNTQLADRNYSVNPILSSNTNGARQYLSSAAFSDVTAVRFGTSGRNSVRGPGLFNLDASLKRTFPIYESIALDLMGESFNITNTPQFANPSANIASGGFGVLTTSNSNRTLRVSARLSF</sequence>
<evidence type="ECO:0000256" key="3">
    <source>
        <dbReference type="ARBA" id="ARBA00022452"/>
    </source>
</evidence>
<protein>
    <recommendedName>
        <fullName evidence="8">TonB-dependent transporter Oar-like beta-barrel domain-containing protein</fullName>
    </recommendedName>
</protein>
<dbReference type="PANTHER" id="PTHR30069">
    <property type="entry name" value="TONB-DEPENDENT OUTER MEMBRANE RECEPTOR"/>
    <property type="match status" value="1"/>
</dbReference>
<evidence type="ECO:0000313" key="9">
    <source>
        <dbReference type="EMBL" id="QEE27454.1"/>
    </source>
</evidence>
<dbReference type="KEGG" id="talb:FTW19_05180"/>
<evidence type="ECO:0000256" key="1">
    <source>
        <dbReference type="ARBA" id="ARBA00004571"/>
    </source>
</evidence>
<dbReference type="InterPro" id="IPR013784">
    <property type="entry name" value="Carb-bd-like_fold"/>
</dbReference>
<evidence type="ECO:0000313" key="10">
    <source>
        <dbReference type="Proteomes" id="UP000321820"/>
    </source>
</evidence>
<dbReference type="SUPFAM" id="SSF49452">
    <property type="entry name" value="Starch-binding domain-like"/>
    <property type="match status" value="1"/>
</dbReference>
<feature type="region of interest" description="Disordered" evidence="7">
    <location>
        <begin position="502"/>
        <end position="522"/>
    </location>
</feature>
<evidence type="ECO:0000256" key="7">
    <source>
        <dbReference type="SAM" id="MobiDB-lite"/>
    </source>
</evidence>
<comment type="subcellular location">
    <subcellularLocation>
        <location evidence="1">Cell outer membrane</location>
        <topology evidence="1">Multi-pass membrane protein</topology>
    </subcellularLocation>
</comment>
<dbReference type="SUPFAM" id="SSF56935">
    <property type="entry name" value="Porins"/>
    <property type="match status" value="1"/>
</dbReference>
<keyword evidence="2" id="KW-0813">Transport</keyword>
<keyword evidence="4" id="KW-0812">Transmembrane</keyword>
<dbReference type="Pfam" id="PF13620">
    <property type="entry name" value="CarboxypepD_reg"/>
    <property type="match status" value="1"/>
</dbReference>
<keyword evidence="6" id="KW-0998">Cell outer membrane</keyword>
<dbReference type="EMBL" id="CP042806">
    <property type="protein sequence ID" value="QEE27454.1"/>
    <property type="molecule type" value="Genomic_DNA"/>
</dbReference>
<dbReference type="Proteomes" id="UP000321820">
    <property type="component" value="Chromosome"/>
</dbReference>
<evidence type="ECO:0000256" key="6">
    <source>
        <dbReference type="ARBA" id="ARBA00023237"/>
    </source>
</evidence>
<organism evidence="9 10">
    <name type="scientific">Terriglobus albidus</name>
    <dbReference type="NCBI Taxonomy" id="1592106"/>
    <lineage>
        <taxon>Bacteria</taxon>
        <taxon>Pseudomonadati</taxon>
        <taxon>Acidobacteriota</taxon>
        <taxon>Terriglobia</taxon>
        <taxon>Terriglobales</taxon>
        <taxon>Acidobacteriaceae</taxon>
        <taxon>Terriglobus</taxon>
    </lineage>
</organism>
<dbReference type="AlphaFoldDB" id="A0A5B9E7C3"/>
<dbReference type="PANTHER" id="PTHR30069:SF46">
    <property type="entry name" value="OAR PROTEIN"/>
    <property type="match status" value="1"/>
</dbReference>
<dbReference type="OrthoDB" id="97893at2"/>
<evidence type="ECO:0000256" key="5">
    <source>
        <dbReference type="ARBA" id="ARBA00023136"/>
    </source>
</evidence>
<evidence type="ECO:0000259" key="8">
    <source>
        <dbReference type="Pfam" id="PF25183"/>
    </source>
</evidence>
<dbReference type="Pfam" id="PF25183">
    <property type="entry name" value="OMP_b-brl_4"/>
    <property type="match status" value="1"/>
</dbReference>
<dbReference type="InterPro" id="IPR039426">
    <property type="entry name" value="TonB-dep_rcpt-like"/>
</dbReference>
<keyword evidence="5" id="KW-0472">Membrane</keyword>
<dbReference type="GO" id="GO:0009279">
    <property type="term" value="C:cell outer membrane"/>
    <property type="evidence" value="ECO:0007669"/>
    <property type="project" value="UniProtKB-SubCell"/>
</dbReference>
<feature type="domain" description="TonB-dependent transporter Oar-like beta-barrel" evidence="8">
    <location>
        <begin position="305"/>
        <end position="1186"/>
    </location>
</feature>
<evidence type="ECO:0000256" key="2">
    <source>
        <dbReference type="ARBA" id="ARBA00022448"/>
    </source>
</evidence>
<accession>A0A5B9E7C3</accession>
<dbReference type="Gene3D" id="2.40.170.20">
    <property type="entry name" value="TonB-dependent receptor, beta-barrel domain"/>
    <property type="match status" value="1"/>
</dbReference>
<dbReference type="Gene3D" id="2.60.40.1120">
    <property type="entry name" value="Carboxypeptidase-like, regulatory domain"/>
    <property type="match status" value="1"/>
</dbReference>
<dbReference type="GO" id="GO:0044718">
    <property type="term" value="P:siderophore transmembrane transport"/>
    <property type="evidence" value="ECO:0007669"/>
    <property type="project" value="TreeGrafter"/>
</dbReference>
<proteinExistence type="predicted"/>